<keyword evidence="1" id="KW-0862">Zinc</keyword>
<reference evidence="5" key="1">
    <citation type="journal article" date="2021" name="BMC Genomics">
        <title>Chromosome-level genome assembly and manually-curated proteome of model necrotroph Parastagonospora nodorum Sn15 reveals a genome-wide trove of candidate effector homologs, and redundancy of virulence-related functions within an accessory chromosome.</title>
        <authorList>
            <person name="Bertazzoni S."/>
            <person name="Jones D.A.B."/>
            <person name="Phan H.T."/>
            <person name="Tan K.-C."/>
            <person name="Hane J.K."/>
        </authorList>
    </citation>
    <scope>NUCLEOTIDE SEQUENCE [LARGE SCALE GENOMIC DNA]</scope>
    <source>
        <strain evidence="5">SN15 / ATCC MYA-4574 / FGSC 10173)</strain>
    </source>
</reference>
<feature type="domain" description="CCHC-type" evidence="3">
    <location>
        <begin position="382"/>
        <end position="397"/>
    </location>
</feature>
<dbReference type="OMA" id="RVRDCPE"/>
<dbReference type="PROSITE" id="PS50158">
    <property type="entry name" value="ZF_CCHC"/>
    <property type="match status" value="9"/>
</dbReference>
<feature type="domain" description="CCHC-type" evidence="3">
    <location>
        <begin position="261"/>
        <end position="276"/>
    </location>
</feature>
<feature type="domain" description="CCHC-type" evidence="3">
    <location>
        <begin position="66"/>
        <end position="81"/>
    </location>
</feature>
<feature type="compositionally biased region" description="Gly residues" evidence="2">
    <location>
        <begin position="22"/>
        <end position="33"/>
    </location>
</feature>
<evidence type="ECO:0000313" key="5">
    <source>
        <dbReference type="Proteomes" id="UP000663193"/>
    </source>
</evidence>
<dbReference type="InterPro" id="IPR001878">
    <property type="entry name" value="Znf_CCHC"/>
</dbReference>
<dbReference type="Gene3D" id="4.10.60.10">
    <property type="entry name" value="Zinc finger, CCHC-type"/>
    <property type="match status" value="5"/>
</dbReference>
<feature type="region of interest" description="Disordered" evidence="2">
    <location>
        <begin position="430"/>
        <end position="458"/>
    </location>
</feature>
<feature type="domain" description="CCHC-type" evidence="3">
    <location>
        <begin position="337"/>
        <end position="352"/>
    </location>
</feature>
<evidence type="ECO:0000313" key="4">
    <source>
        <dbReference type="EMBL" id="QRC95855.1"/>
    </source>
</evidence>
<protein>
    <recommendedName>
        <fullName evidence="3">CCHC-type domain-containing protein</fullName>
    </recommendedName>
</protein>
<feature type="region of interest" description="Disordered" evidence="2">
    <location>
        <begin position="1"/>
        <end position="33"/>
    </location>
</feature>
<dbReference type="AlphaFoldDB" id="A0A7U2F374"/>
<sequence length="458" mass="49272">MSWDTGATGGGGEWDPAPAGDSWGGGDAGGGGGGGDGETCRICNQTGHFARECPDKPEGGGLTGECFNCGQVGHNKADCTNERVERPFNGICNSCGVEGHSARTCPTNPMKCKLCDQEGHKALDCDQRRMVDWTGVPEMDTGDAWTALVDSAKAKDLDAFRVCLRAYARALKDDFDLPGVETALREDDLGVYLIAKKQDIAANMTIVDLIGNAKRENVLSVQLSAKPRRAKMAQGWPESPEQNLERLASCGYVEDIGVPLCGNCGELGHIRKHCKQEVPEEVSVQPGVECVYCKEPGHRARDCPKERINPFACKNCKQEGHNSKECPEPRSAENVECRKCNETGHFSKDCPNVAKRTCRNCDSEDHVAKECPEPRNPEKQQCRNCEKFGHFSKDCPEPKDWSKIQCNNCQQFGHTIKRCKEPIAEGDTMGDGGAVGGDGGWGATGDAGATASAGGGGW</sequence>
<keyword evidence="1" id="KW-0479">Metal-binding</keyword>
<dbReference type="SMART" id="SM00343">
    <property type="entry name" value="ZnF_C2HC"/>
    <property type="match status" value="11"/>
</dbReference>
<dbReference type="VEuPathDB" id="FungiDB:JI435_055000"/>
<dbReference type="GO" id="GO:0008270">
    <property type="term" value="F:zinc ion binding"/>
    <property type="evidence" value="ECO:0007669"/>
    <property type="project" value="UniProtKB-KW"/>
</dbReference>
<evidence type="ECO:0000259" key="3">
    <source>
        <dbReference type="PROSITE" id="PS50158"/>
    </source>
</evidence>
<feature type="domain" description="CCHC-type" evidence="3">
    <location>
        <begin position="290"/>
        <end position="305"/>
    </location>
</feature>
<evidence type="ECO:0000256" key="1">
    <source>
        <dbReference type="PROSITE-ProRule" id="PRU00047"/>
    </source>
</evidence>
<feature type="domain" description="CCHC-type" evidence="3">
    <location>
        <begin position="358"/>
        <end position="373"/>
    </location>
</feature>
<dbReference type="Pfam" id="PF00098">
    <property type="entry name" value="zf-CCHC"/>
    <property type="match status" value="7"/>
</dbReference>
<dbReference type="RefSeq" id="XP_001795905.1">
    <property type="nucleotide sequence ID" value="XM_001795853.1"/>
</dbReference>
<dbReference type="PANTHER" id="PTHR23002">
    <property type="entry name" value="ZINC FINGER CCHC DOMAIN CONTAINING PROTEIN"/>
    <property type="match status" value="1"/>
</dbReference>
<evidence type="ECO:0000256" key="2">
    <source>
        <dbReference type="SAM" id="MobiDB-lite"/>
    </source>
</evidence>
<dbReference type="EMBL" id="CP069028">
    <property type="protein sequence ID" value="QRC95855.1"/>
    <property type="molecule type" value="Genomic_DNA"/>
</dbReference>
<dbReference type="KEGG" id="pno:SNOG_05500"/>
<gene>
    <name evidence="4" type="ORF">JI435_055000</name>
</gene>
<accession>A0A7U2F374</accession>
<feature type="compositionally biased region" description="Gly residues" evidence="2">
    <location>
        <begin position="430"/>
        <end position="445"/>
    </location>
</feature>
<keyword evidence="5" id="KW-1185">Reference proteome</keyword>
<dbReference type="OrthoDB" id="8026949at2759"/>
<feature type="domain" description="CCHC-type" evidence="3">
    <location>
        <begin position="92"/>
        <end position="106"/>
    </location>
</feature>
<dbReference type="InterPro" id="IPR036875">
    <property type="entry name" value="Znf_CCHC_sf"/>
</dbReference>
<name>A0A7U2F374_PHANO</name>
<keyword evidence="1" id="KW-0863">Zinc-finger</keyword>
<organism evidence="4 5">
    <name type="scientific">Phaeosphaeria nodorum (strain SN15 / ATCC MYA-4574 / FGSC 10173)</name>
    <name type="common">Glume blotch fungus</name>
    <name type="synonym">Parastagonospora nodorum</name>
    <dbReference type="NCBI Taxonomy" id="321614"/>
    <lineage>
        <taxon>Eukaryota</taxon>
        <taxon>Fungi</taxon>
        <taxon>Dikarya</taxon>
        <taxon>Ascomycota</taxon>
        <taxon>Pezizomycotina</taxon>
        <taxon>Dothideomycetes</taxon>
        <taxon>Pleosporomycetidae</taxon>
        <taxon>Pleosporales</taxon>
        <taxon>Pleosporineae</taxon>
        <taxon>Phaeosphaeriaceae</taxon>
        <taxon>Parastagonospora</taxon>
    </lineage>
</organism>
<dbReference type="Proteomes" id="UP000663193">
    <property type="component" value="Chromosome 6"/>
</dbReference>
<dbReference type="SUPFAM" id="SSF57756">
    <property type="entry name" value="Retrovirus zinc finger-like domains"/>
    <property type="match status" value="5"/>
</dbReference>
<feature type="domain" description="CCHC-type" evidence="3">
    <location>
        <begin position="40"/>
        <end position="55"/>
    </location>
</feature>
<dbReference type="InterPro" id="IPR051714">
    <property type="entry name" value="Znf_CCHC_NABP"/>
</dbReference>
<proteinExistence type="predicted"/>
<feature type="domain" description="CCHC-type" evidence="3">
    <location>
        <begin position="313"/>
        <end position="328"/>
    </location>
</feature>
<dbReference type="GO" id="GO:0003676">
    <property type="term" value="F:nucleic acid binding"/>
    <property type="evidence" value="ECO:0007669"/>
    <property type="project" value="InterPro"/>
</dbReference>